<keyword evidence="2" id="KW-1133">Transmembrane helix</keyword>
<evidence type="ECO:0000256" key="2">
    <source>
        <dbReference type="SAM" id="Phobius"/>
    </source>
</evidence>
<feature type="region of interest" description="Disordered" evidence="1">
    <location>
        <begin position="159"/>
        <end position="180"/>
    </location>
</feature>
<reference evidence="3 4" key="1">
    <citation type="submission" date="2019-04" db="EMBL/GenBank/DDBJ databases">
        <title>Reference strain of H23.</title>
        <authorList>
            <person name="Luo X."/>
        </authorList>
    </citation>
    <scope>NUCLEOTIDE SEQUENCE [LARGE SCALE GENOMIC DNA]</scope>
    <source>
        <strain evidence="3 4">H23</strain>
    </source>
</reference>
<evidence type="ECO:0000313" key="4">
    <source>
        <dbReference type="Proteomes" id="UP000308707"/>
    </source>
</evidence>
<proteinExistence type="predicted"/>
<gene>
    <name evidence="3" type="ORF">FCE95_14915</name>
</gene>
<sequence>MAMNEWARRILGALPVIGCGAGLMLQMLVVKQGLPNPMTGIVVGLFALLYLYGAVVGIMLLQNDPRAPALNFLYWLTQVFQYTSVVVSYQFWSTACLTLWRNATQQALNLEANLGSAFRFSMIEPDTDTRFGINILALAVSIYLFKQYRRERAWRAAEEAAPEEQADVAGDADGAEANPI</sequence>
<name>A0A4U5JNQ7_9GAMM</name>
<dbReference type="EMBL" id="SZUA01000003">
    <property type="protein sequence ID" value="TKR29437.1"/>
    <property type="molecule type" value="Genomic_DNA"/>
</dbReference>
<accession>A0A4U5JNQ7</accession>
<dbReference type="RefSeq" id="WP_137267839.1">
    <property type="nucleotide sequence ID" value="NZ_SZUA01000003.1"/>
</dbReference>
<keyword evidence="2" id="KW-0812">Transmembrane</keyword>
<feature type="compositionally biased region" description="Low complexity" evidence="1">
    <location>
        <begin position="167"/>
        <end position="180"/>
    </location>
</feature>
<evidence type="ECO:0000256" key="1">
    <source>
        <dbReference type="SAM" id="MobiDB-lite"/>
    </source>
</evidence>
<feature type="transmembrane region" description="Helical" evidence="2">
    <location>
        <begin position="12"/>
        <end position="29"/>
    </location>
</feature>
<dbReference type="Proteomes" id="UP000308707">
    <property type="component" value="Unassembled WGS sequence"/>
</dbReference>
<organism evidence="3 4">
    <name type="scientific">Luteimonas gilva</name>
    <dbReference type="NCBI Taxonomy" id="2572684"/>
    <lineage>
        <taxon>Bacteria</taxon>
        <taxon>Pseudomonadati</taxon>
        <taxon>Pseudomonadota</taxon>
        <taxon>Gammaproteobacteria</taxon>
        <taxon>Lysobacterales</taxon>
        <taxon>Lysobacteraceae</taxon>
        <taxon>Luteimonas</taxon>
    </lineage>
</organism>
<dbReference type="AlphaFoldDB" id="A0A4U5JNQ7"/>
<feature type="transmembrane region" description="Helical" evidence="2">
    <location>
        <begin position="73"/>
        <end position="92"/>
    </location>
</feature>
<feature type="transmembrane region" description="Helical" evidence="2">
    <location>
        <begin position="41"/>
        <end position="61"/>
    </location>
</feature>
<keyword evidence="4" id="KW-1185">Reference proteome</keyword>
<keyword evidence="2" id="KW-0472">Membrane</keyword>
<protein>
    <submittedName>
        <fullName evidence="3">Uncharacterized protein</fullName>
    </submittedName>
</protein>
<evidence type="ECO:0000313" key="3">
    <source>
        <dbReference type="EMBL" id="TKR29437.1"/>
    </source>
</evidence>
<feature type="transmembrane region" description="Helical" evidence="2">
    <location>
        <begin position="129"/>
        <end position="145"/>
    </location>
</feature>
<comment type="caution">
    <text evidence="3">The sequence shown here is derived from an EMBL/GenBank/DDBJ whole genome shotgun (WGS) entry which is preliminary data.</text>
</comment>